<dbReference type="InterPro" id="IPR036291">
    <property type="entry name" value="NAD(P)-bd_dom_sf"/>
</dbReference>
<evidence type="ECO:0000313" key="3">
    <source>
        <dbReference type="Proteomes" id="UP001237105"/>
    </source>
</evidence>
<protein>
    <submittedName>
        <fullName evidence="2">SDR family oxidoreductase</fullName>
    </submittedName>
</protein>
<evidence type="ECO:0000313" key="2">
    <source>
        <dbReference type="EMBL" id="MDI3418488.1"/>
    </source>
</evidence>
<evidence type="ECO:0000259" key="1">
    <source>
        <dbReference type="Pfam" id="PF13460"/>
    </source>
</evidence>
<name>A0ABT6SSD4_9ACTN</name>
<dbReference type="CDD" id="cd05243">
    <property type="entry name" value="SDR_a5"/>
    <property type="match status" value="1"/>
</dbReference>
<reference evidence="2 3" key="1">
    <citation type="submission" date="2023-05" db="EMBL/GenBank/DDBJ databases">
        <title>Draft genome sequence of Streptomyces sp. B-S-A12 isolated from a cave soil in Thailand.</title>
        <authorList>
            <person name="Chamroensaksri N."/>
            <person name="Muangham S."/>
        </authorList>
    </citation>
    <scope>NUCLEOTIDE SEQUENCE [LARGE SCALE GENOMIC DNA]</scope>
    <source>
        <strain evidence="2 3">B-S-A12</strain>
    </source>
</reference>
<dbReference type="InterPro" id="IPR016040">
    <property type="entry name" value="NAD(P)-bd_dom"/>
</dbReference>
<accession>A0ABT6SSD4</accession>
<comment type="caution">
    <text evidence="2">The sequence shown here is derived from an EMBL/GenBank/DDBJ whole genome shotgun (WGS) entry which is preliminary data.</text>
</comment>
<dbReference type="Pfam" id="PF13460">
    <property type="entry name" value="NAD_binding_10"/>
    <property type="match status" value="1"/>
</dbReference>
<feature type="domain" description="NAD(P)-binding" evidence="1">
    <location>
        <begin position="11"/>
        <end position="197"/>
    </location>
</feature>
<dbReference type="PANTHER" id="PTHR15020:SF50">
    <property type="entry name" value="UPF0659 PROTEIN YMR090W"/>
    <property type="match status" value="1"/>
</dbReference>
<dbReference type="PANTHER" id="PTHR15020">
    <property type="entry name" value="FLAVIN REDUCTASE-RELATED"/>
    <property type="match status" value="1"/>
</dbReference>
<dbReference type="RefSeq" id="WP_282534403.1">
    <property type="nucleotide sequence ID" value="NZ_JASCIS010000006.1"/>
</dbReference>
<keyword evidence="3" id="KW-1185">Reference proteome</keyword>
<dbReference type="SUPFAM" id="SSF51735">
    <property type="entry name" value="NAD(P)-binding Rossmann-fold domains"/>
    <property type="match status" value="1"/>
</dbReference>
<proteinExistence type="predicted"/>
<dbReference type="Gene3D" id="3.40.50.720">
    <property type="entry name" value="NAD(P)-binding Rossmann-like Domain"/>
    <property type="match status" value="1"/>
</dbReference>
<dbReference type="EMBL" id="JASCIS010000006">
    <property type="protein sequence ID" value="MDI3418488.1"/>
    <property type="molecule type" value="Genomic_DNA"/>
</dbReference>
<gene>
    <name evidence="2" type="ORF">QIT00_07915</name>
</gene>
<dbReference type="Proteomes" id="UP001237105">
    <property type="component" value="Unassembled WGS sequence"/>
</dbReference>
<organism evidence="2 3">
    <name type="scientific">Streptomyces luteolus</name>
    <dbReference type="NCBI Taxonomy" id="3043615"/>
    <lineage>
        <taxon>Bacteria</taxon>
        <taxon>Bacillati</taxon>
        <taxon>Actinomycetota</taxon>
        <taxon>Actinomycetes</taxon>
        <taxon>Kitasatosporales</taxon>
        <taxon>Streptomycetaceae</taxon>
        <taxon>Streptomyces</taxon>
    </lineage>
</organism>
<sequence>MEAYGPIAVIGGAGRVGGLVTRRLHEQGARVRVVSRTPERGLVPPPRGVEVYRADVRYADTLVAALRGCSGVVFGVEPGTADSGPDCPETTVHDGVRNALSAATAQGERPHFVLMSQIFVTRREHPMNAYGRLLDWRLRGEDAVRESGLPYTVARPSWLTDDAVAGGRVRLEQDDRGEGWVSRSAVAEACVQALYNPQAVGKSFEIYNEPGEVPADWTALLGRLRPDRMLALGAA</sequence>